<evidence type="ECO:0000256" key="1">
    <source>
        <dbReference type="SAM" id="MobiDB-lite"/>
    </source>
</evidence>
<reference evidence="3" key="1">
    <citation type="journal article" date="2015" name="Nat. Genet.">
        <title>The genome and transcriptome of the zoonotic hookworm Ancylostoma ceylanicum identify infection-specific gene families.</title>
        <authorList>
            <person name="Schwarz E.M."/>
            <person name="Hu Y."/>
            <person name="Antoshechkin I."/>
            <person name="Miller M.M."/>
            <person name="Sternberg P.W."/>
            <person name="Aroian R.V."/>
        </authorList>
    </citation>
    <scope>NUCLEOTIDE SEQUENCE</scope>
    <source>
        <strain evidence="3">HY135</strain>
    </source>
</reference>
<dbReference type="AlphaFoldDB" id="A0A016WJU7"/>
<comment type="caution">
    <text evidence="2">The sequence shown here is derived from an EMBL/GenBank/DDBJ whole genome shotgun (WGS) entry which is preliminary data.</text>
</comment>
<organism evidence="2 3">
    <name type="scientific">Ancylostoma ceylanicum</name>
    <dbReference type="NCBI Taxonomy" id="53326"/>
    <lineage>
        <taxon>Eukaryota</taxon>
        <taxon>Metazoa</taxon>
        <taxon>Ecdysozoa</taxon>
        <taxon>Nematoda</taxon>
        <taxon>Chromadorea</taxon>
        <taxon>Rhabditida</taxon>
        <taxon>Rhabditina</taxon>
        <taxon>Rhabditomorpha</taxon>
        <taxon>Strongyloidea</taxon>
        <taxon>Ancylostomatidae</taxon>
        <taxon>Ancylostomatinae</taxon>
        <taxon>Ancylostoma</taxon>
    </lineage>
</organism>
<proteinExistence type="predicted"/>
<accession>A0A016WJU7</accession>
<evidence type="ECO:0000313" key="3">
    <source>
        <dbReference type="Proteomes" id="UP000024635"/>
    </source>
</evidence>
<dbReference type="EMBL" id="JARK01000236">
    <property type="protein sequence ID" value="EYC39925.1"/>
    <property type="molecule type" value="Genomic_DNA"/>
</dbReference>
<name>A0A016WJU7_9BILA</name>
<sequence>MWAFVWTQYAGYSLQSSNPTHPHVTGAWLLLVRVQPPIRHLGSRHVASQQIGCNPSSEGDPWSKEAQSKTDQKTRKKRKRNDIHRFFGDVDEEGAERLKNM</sequence>
<gene>
    <name evidence="2" type="primary">Acey_s0636.g938</name>
    <name evidence="2" type="ORF">Y032_0636g938</name>
</gene>
<evidence type="ECO:0000313" key="2">
    <source>
        <dbReference type="EMBL" id="EYC39925.1"/>
    </source>
</evidence>
<feature type="region of interest" description="Disordered" evidence="1">
    <location>
        <begin position="43"/>
        <end position="82"/>
    </location>
</feature>
<keyword evidence="3" id="KW-1185">Reference proteome</keyword>
<dbReference type="Proteomes" id="UP000024635">
    <property type="component" value="Unassembled WGS sequence"/>
</dbReference>
<protein>
    <submittedName>
        <fullName evidence="2">Uncharacterized protein</fullName>
    </submittedName>
</protein>
<feature type="compositionally biased region" description="Basic and acidic residues" evidence="1">
    <location>
        <begin position="61"/>
        <end position="73"/>
    </location>
</feature>
<feature type="compositionally biased region" description="Polar residues" evidence="1">
    <location>
        <begin position="46"/>
        <end position="57"/>
    </location>
</feature>